<comment type="caution">
    <text evidence="2">The sequence shown here is derived from an EMBL/GenBank/DDBJ whole genome shotgun (WGS) entry which is preliminary data.</text>
</comment>
<evidence type="ECO:0000313" key="3">
    <source>
        <dbReference type="Proteomes" id="UP001189429"/>
    </source>
</evidence>
<gene>
    <name evidence="2" type="ORF">PCOR1329_LOCUS4817</name>
</gene>
<proteinExistence type="predicted"/>
<evidence type="ECO:0000313" key="2">
    <source>
        <dbReference type="EMBL" id="CAK0795031.1"/>
    </source>
</evidence>
<organism evidence="2 3">
    <name type="scientific">Prorocentrum cordatum</name>
    <dbReference type="NCBI Taxonomy" id="2364126"/>
    <lineage>
        <taxon>Eukaryota</taxon>
        <taxon>Sar</taxon>
        <taxon>Alveolata</taxon>
        <taxon>Dinophyceae</taxon>
        <taxon>Prorocentrales</taxon>
        <taxon>Prorocentraceae</taxon>
        <taxon>Prorocentrum</taxon>
    </lineage>
</organism>
<feature type="region of interest" description="Disordered" evidence="1">
    <location>
        <begin position="185"/>
        <end position="227"/>
    </location>
</feature>
<evidence type="ECO:0000256" key="1">
    <source>
        <dbReference type="SAM" id="MobiDB-lite"/>
    </source>
</evidence>
<evidence type="ECO:0008006" key="4">
    <source>
        <dbReference type="Google" id="ProtNLM"/>
    </source>
</evidence>
<reference evidence="2" key="1">
    <citation type="submission" date="2023-10" db="EMBL/GenBank/DDBJ databases">
        <authorList>
            <person name="Chen Y."/>
            <person name="Shah S."/>
            <person name="Dougan E. K."/>
            <person name="Thang M."/>
            <person name="Chan C."/>
        </authorList>
    </citation>
    <scope>NUCLEOTIDE SEQUENCE [LARGE SCALE GENOMIC DNA]</scope>
</reference>
<name>A0ABN9PPK6_9DINO</name>
<protein>
    <recommendedName>
        <fullName evidence="4">Centrosomal protein of 19 kDa</fullName>
    </recommendedName>
</protein>
<dbReference type="Proteomes" id="UP001189429">
    <property type="component" value="Unassembled WGS sequence"/>
</dbReference>
<dbReference type="EMBL" id="CAUYUJ010001246">
    <property type="protein sequence ID" value="CAK0795031.1"/>
    <property type="molecule type" value="Genomic_DNA"/>
</dbReference>
<accession>A0ABN9PPK6</accession>
<feature type="region of interest" description="Disordered" evidence="1">
    <location>
        <begin position="130"/>
        <end position="159"/>
    </location>
</feature>
<keyword evidence="3" id="KW-1185">Reference proteome</keyword>
<sequence>MRRASRTGDPELLAKAKLYDKRMRVTQDEIQDALNRVALKEHEEARSTHARSMSEKVAALKGIALPTAEEAQAMSITQLRNALWNAGLPAVGLPSAPEAARLGELRARAAAPMPPAGRSNTRGLRFPHDVQGSAASEAGGSEKAKAFAEGGGTSPKPSRFLKTCQKAGGIPSLLRRPAFSHFPPFACHRKEDPTASGVPRRREELGAPWARGNFSNPRCRAAVGGKV</sequence>